<dbReference type="SUPFAM" id="SSF53383">
    <property type="entry name" value="PLP-dependent transferases"/>
    <property type="match status" value="1"/>
</dbReference>
<keyword evidence="6" id="KW-0663">Pyridoxal phosphate</keyword>
<dbReference type="GO" id="GO:0005739">
    <property type="term" value="C:mitochondrion"/>
    <property type="evidence" value="ECO:0007669"/>
    <property type="project" value="TreeGrafter"/>
</dbReference>
<keyword evidence="4" id="KW-0032">Aminotransferase</keyword>
<dbReference type="InterPro" id="IPR015422">
    <property type="entry name" value="PyrdxlP-dep_Trfase_small"/>
</dbReference>
<evidence type="ECO:0000256" key="10">
    <source>
        <dbReference type="SAM" id="MobiDB-lite"/>
    </source>
</evidence>
<dbReference type="CDD" id="cd00610">
    <property type="entry name" value="OAT_like"/>
    <property type="match status" value="1"/>
</dbReference>
<accession>A0A9W6ZWR7</accession>
<evidence type="ECO:0000313" key="11">
    <source>
        <dbReference type="EMBL" id="GMH57894.1"/>
    </source>
</evidence>
<dbReference type="FunFam" id="3.40.640.10:FF:000073">
    <property type="entry name" value="Probable 4-aminobutyrate aminotransferase"/>
    <property type="match status" value="1"/>
</dbReference>
<evidence type="ECO:0000256" key="7">
    <source>
        <dbReference type="ARBA" id="ARBA00030204"/>
    </source>
</evidence>
<dbReference type="AlphaFoldDB" id="A0A9W6ZWR7"/>
<proteinExistence type="inferred from homology"/>
<evidence type="ECO:0000256" key="2">
    <source>
        <dbReference type="ARBA" id="ARBA00008954"/>
    </source>
</evidence>
<dbReference type="InterPro" id="IPR005814">
    <property type="entry name" value="Aminotrans_3"/>
</dbReference>
<evidence type="ECO:0000256" key="4">
    <source>
        <dbReference type="ARBA" id="ARBA00022576"/>
    </source>
</evidence>
<dbReference type="InterPro" id="IPR015421">
    <property type="entry name" value="PyrdxlP-dep_Trfase_major"/>
</dbReference>
<keyword evidence="5" id="KW-0808">Transferase</keyword>
<comment type="similarity">
    <text evidence="2">Belongs to the class-III pyridoxal-phosphate-dependent aminotransferase family.</text>
</comment>
<dbReference type="GO" id="GO:0030170">
    <property type="term" value="F:pyridoxal phosphate binding"/>
    <property type="evidence" value="ECO:0007669"/>
    <property type="project" value="InterPro"/>
</dbReference>
<reference evidence="12" key="1">
    <citation type="journal article" date="2023" name="Commun. Biol.">
        <title>Genome analysis of Parmales, the sister group of diatoms, reveals the evolutionary specialization of diatoms from phago-mixotrophs to photoautotrophs.</title>
        <authorList>
            <person name="Ban H."/>
            <person name="Sato S."/>
            <person name="Yoshikawa S."/>
            <person name="Yamada K."/>
            <person name="Nakamura Y."/>
            <person name="Ichinomiya M."/>
            <person name="Sato N."/>
            <person name="Blanc-Mathieu R."/>
            <person name="Endo H."/>
            <person name="Kuwata A."/>
            <person name="Ogata H."/>
        </authorList>
    </citation>
    <scope>NUCLEOTIDE SEQUENCE [LARGE SCALE GENOMIC DNA]</scope>
</reference>
<dbReference type="Gene3D" id="3.90.1150.10">
    <property type="entry name" value="Aspartate Aminotransferase, domain 1"/>
    <property type="match status" value="1"/>
</dbReference>
<evidence type="ECO:0000256" key="9">
    <source>
        <dbReference type="ARBA" id="ARBA00048021"/>
    </source>
</evidence>
<dbReference type="GO" id="GO:0034386">
    <property type="term" value="F:4-aminobutyrate:2-oxoglutarate transaminase activity"/>
    <property type="evidence" value="ECO:0007669"/>
    <property type="project" value="UniProtKB-EC"/>
</dbReference>
<feature type="region of interest" description="Disordered" evidence="10">
    <location>
        <begin position="31"/>
        <end position="53"/>
    </location>
</feature>
<dbReference type="NCBIfam" id="TIGR00699">
    <property type="entry name" value="GABAtrns_euk"/>
    <property type="match status" value="1"/>
</dbReference>
<evidence type="ECO:0000256" key="1">
    <source>
        <dbReference type="ARBA" id="ARBA00001933"/>
    </source>
</evidence>
<organism evidence="11 12">
    <name type="scientific">Triparma laevis f. inornata</name>
    <dbReference type="NCBI Taxonomy" id="1714386"/>
    <lineage>
        <taxon>Eukaryota</taxon>
        <taxon>Sar</taxon>
        <taxon>Stramenopiles</taxon>
        <taxon>Ochrophyta</taxon>
        <taxon>Bolidophyceae</taxon>
        <taxon>Parmales</taxon>
        <taxon>Triparmaceae</taxon>
        <taxon>Triparma</taxon>
    </lineage>
</organism>
<dbReference type="InterPro" id="IPR004631">
    <property type="entry name" value="4NH2But_aminotransferase_euk"/>
</dbReference>
<sequence length="580" mass="64587">MLRLLPRLVKPRATKILRGFASYPDIASIPVPTSKSTRDQRAPLSPSMVTESPGPKSLAHFEELNNVQECSSVHFFCDYNSSYGNYVVDADGNRLLDVFSQIASLPLGYNHPSLTAALSSAEARVILANRPALGVLPNKDWPTKLEFVLREMAPRYSVPPKEEWDITTMACGSTANENAFKAAFIKYMDEHREGAPPTQEDLNSSMLNSAPGCPHLSILSFSGAFHGRTFGCLSTTRSKPIHKLDVPHFDWPMAQFPNLKYPLERYAKENEEEEATCLLEVEKLLKDSSGGILSTKIAGMIIEPIQAEGGDNHASADYFRKLRALAKKYNVSFIVDEVQTGLGATGKMWAHEHWDLPEEDAPDVVTFAKKAQIAGFFSRKHMRPREGYRIFNTWMGDPAKMLMLETILREYKKSNLVENAKITGDYIQEGLNVLKKKHQGIIGRVRGAGTFIAVTVYNTSTRDKIVYDLRQRGVEIGACGAFSIRLRPAMVFTPEHAAEFLRIFDDCLAEIEVDGECESWDGDWDGIEPRNLINTVTGEQGDFHPTSDSTDGIAIAGEFLQDLDSNDEDEVDDNVKEKAI</sequence>
<dbReference type="InterPro" id="IPR015424">
    <property type="entry name" value="PyrdxlP-dep_Trfase"/>
</dbReference>
<comment type="cofactor">
    <cofactor evidence="1">
        <name>pyridoxal 5'-phosphate</name>
        <dbReference type="ChEBI" id="CHEBI:597326"/>
    </cofactor>
</comment>
<gene>
    <name evidence="11" type="ORF">TL16_g02490</name>
</gene>
<name>A0A9W6ZWR7_9STRA</name>
<comment type="caution">
    <text evidence="11">The sequence shown here is derived from an EMBL/GenBank/DDBJ whole genome shotgun (WGS) entry which is preliminary data.</text>
</comment>
<evidence type="ECO:0000256" key="3">
    <source>
        <dbReference type="ARBA" id="ARBA00012912"/>
    </source>
</evidence>
<evidence type="ECO:0000313" key="12">
    <source>
        <dbReference type="Proteomes" id="UP001162640"/>
    </source>
</evidence>
<comment type="catalytic activity">
    <reaction evidence="9">
        <text>4-aminobutanoate + 2-oxoglutarate = succinate semialdehyde + L-glutamate</text>
        <dbReference type="Rhea" id="RHEA:23352"/>
        <dbReference type="ChEBI" id="CHEBI:16810"/>
        <dbReference type="ChEBI" id="CHEBI:29985"/>
        <dbReference type="ChEBI" id="CHEBI:57706"/>
        <dbReference type="ChEBI" id="CHEBI:59888"/>
        <dbReference type="EC" id="2.6.1.19"/>
    </reaction>
</comment>
<dbReference type="PANTHER" id="PTHR43206">
    <property type="entry name" value="AMINOTRANSFERASE"/>
    <property type="match status" value="1"/>
</dbReference>
<dbReference type="PANTHER" id="PTHR43206:SF1">
    <property type="entry name" value="4-AMINOBUTYRATE AMINOTRANSFERASE, MITOCHONDRIAL"/>
    <property type="match status" value="1"/>
</dbReference>
<dbReference type="Gene3D" id="3.40.640.10">
    <property type="entry name" value="Type I PLP-dependent aspartate aminotransferase-like (Major domain)"/>
    <property type="match status" value="1"/>
</dbReference>
<protein>
    <recommendedName>
        <fullName evidence="3">4-aminobutyrate--2-oxoglutarate transaminase</fullName>
        <ecNumber evidence="3">2.6.1.19</ecNumber>
    </recommendedName>
    <alternativeName>
        <fullName evidence="8">GABA aminotransferase</fullName>
    </alternativeName>
    <alternativeName>
        <fullName evidence="7">Gamma-amino-N-butyrate transaminase</fullName>
    </alternativeName>
</protein>
<evidence type="ECO:0000256" key="5">
    <source>
        <dbReference type="ARBA" id="ARBA00022679"/>
    </source>
</evidence>
<dbReference type="EC" id="2.6.1.19" evidence="3"/>
<dbReference type="Proteomes" id="UP001162640">
    <property type="component" value="Unassembled WGS sequence"/>
</dbReference>
<evidence type="ECO:0000256" key="8">
    <source>
        <dbReference type="ARBA" id="ARBA00031787"/>
    </source>
</evidence>
<evidence type="ECO:0000256" key="6">
    <source>
        <dbReference type="ARBA" id="ARBA00022898"/>
    </source>
</evidence>
<dbReference type="Pfam" id="PF00202">
    <property type="entry name" value="Aminotran_3"/>
    <property type="match status" value="1"/>
</dbReference>
<dbReference type="EMBL" id="BLQM01000061">
    <property type="protein sequence ID" value="GMH57894.1"/>
    <property type="molecule type" value="Genomic_DNA"/>
</dbReference>
<dbReference type="GO" id="GO:0009450">
    <property type="term" value="P:gamma-aminobutyric acid catabolic process"/>
    <property type="evidence" value="ECO:0007669"/>
    <property type="project" value="TreeGrafter"/>
</dbReference>